<dbReference type="Pfam" id="PF11274">
    <property type="entry name" value="DUF3074"/>
    <property type="match status" value="1"/>
</dbReference>
<dbReference type="InterPro" id="IPR024500">
    <property type="entry name" value="DUF3074"/>
</dbReference>
<dbReference type="AlphaFoldDB" id="A0AA38S2Y5"/>
<keyword evidence="4" id="KW-1185">Reference proteome</keyword>
<evidence type="ECO:0000313" key="3">
    <source>
        <dbReference type="EMBL" id="KAJ9157897.1"/>
    </source>
</evidence>
<organism evidence="3 4">
    <name type="scientific">Pleurostoma richardsiae</name>
    <dbReference type="NCBI Taxonomy" id="41990"/>
    <lineage>
        <taxon>Eukaryota</taxon>
        <taxon>Fungi</taxon>
        <taxon>Dikarya</taxon>
        <taxon>Ascomycota</taxon>
        <taxon>Pezizomycotina</taxon>
        <taxon>Sordariomycetes</taxon>
        <taxon>Sordariomycetidae</taxon>
        <taxon>Calosphaeriales</taxon>
        <taxon>Pleurostomataceae</taxon>
        <taxon>Pleurostoma</taxon>
    </lineage>
</organism>
<dbReference type="PANTHER" id="PTHR40370">
    <property type="entry name" value="EXPRESSED PROTEIN"/>
    <property type="match status" value="1"/>
</dbReference>
<dbReference type="Proteomes" id="UP001174694">
    <property type="component" value="Unassembled WGS sequence"/>
</dbReference>
<feature type="region of interest" description="Disordered" evidence="1">
    <location>
        <begin position="319"/>
        <end position="351"/>
    </location>
</feature>
<feature type="domain" description="DUF3074" evidence="2">
    <location>
        <begin position="109"/>
        <end position="301"/>
    </location>
</feature>
<dbReference type="SUPFAM" id="SSF55961">
    <property type="entry name" value="Bet v1-like"/>
    <property type="match status" value="1"/>
</dbReference>
<gene>
    <name evidence="3" type="ORF">NKR23_g466</name>
</gene>
<reference evidence="3" key="1">
    <citation type="submission" date="2022-07" db="EMBL/GenBank/DDBJ databases">
        <title>Fungi with potential for degradation of polypropylene.</title>
        <authorList>
            <person name="Gostincar C."/>
        </authorList>
    </citation>
    <scope>NUCLEOTIDE SEQUENCE</scope>
    <source>
        <strain evidence="3">EXF-13308</strain>
    </source>
</reference>
<comment type="caution">
    <text evidence="3">The sequence shown here is derived from an EMBL/GenBank/DDBJ whole genome shotgun (WGS) entry which is preliminary data.</text>
</comment>
<proteinExistence type="predicted"/>
<evidence type="ECO:0000256" key="1">
    <source>
        <dbReference type="SAM" id="MobiDB-lite"/>
    </source>
</evidence>
<evidence type="ECO:0000259" key="2">
    <source>
        <dbReference type="Pfam" id="PF11274"/>
    </source>
</evidence>
<name>A0AA38S2Y5_9PEZI</name>
<protein>
    <submittedName>
        <fullName evidence="3">DUF3074 domain-containing protein</fullName>
    </submittedName>
</protein>
<accession>A0AA38S2Y5</accession>
<dbReference type="EMBL" id="JANBVO010000001">
    <property type="protein sequence ID" value="KAJ9157897.1"/>
    <property type="molecule type" value="Genomic_DNA"/>
</dbReference>
<evidence type="ECO:0000313" key="4">
    <source>
        <dbReference type="Proteomes" id="UP001174694"/>
    </source>
</evidence>
<dbReference type="PANTHER" id="PTHR40370:SF1">
    <property type="entry name" value="DUF3074 DOMAIN-CONTAINING PROTEIN"/>
    <property type="match status" value="1"/>
</dbReference>
<sequence>MADTLGPLVRLWGITTSQLPASSATPAGLTPLLMSLLQEAVPFVDSAAPKSGGAAPAWKSKGSKSLEGSTARIHLTERVVPAAELKLVAGRNPTLPATQSSGKISSETWICRRSVHADAAAAGTATWAEFLACIRDAHAETEVAFTPTVLGCRDALVWDCGTVEITEGGESWSGFTLRVEEMKHRIPSPLGNRVFPVMQMACSAVPKAEGGRGLQATEEFLVVSVPVVDFASAPQALMSKEKAVVVGSYVSVERVRKLPSGEIEWIMATASDAKGILPMWVQTRAVPGQIAKDVPLFLRWLQEHRKGLEVPAITEVKGSSTAGGTPVVVATSGNTATDATTREQQEPASEA</sequence>